<reference evidence="2 3" key="1">
    <citation type="submission" date="2019-09" db="EMBL/GenBank/DDBJ databases">
        <title>Genome Sequence of Larkinella sp MA1.</title>
        <authorList>
            <person name="Srinivasan S."/>
        </authorList>
    </citation>
    <scope>NUCLEOTIDE SEQUENCE [LARGE SCALE GENOMIC DNA]</scope>
    <source>
        <strain evidence="2 3">MA1</strain>
    </source>
</reference>
<evidence type="ECO:0000313" key="2">
    <source>
        <dbReference type="EMBL" id="KAA9357272.1"/>
    </source>
</evidence>
<proteinExistence type="predicted"/>
<dbReference type="RefSeq" id="WP_150875395.1">
    <property type="nucleotide sequence ID" value="NZ_VTWS01000001.1"/>
</dbReference>
<sequence>MTKTTTSAETPIGEGLSLSQPLDPALSRSTPAALQAIDLTQPLPDLDNATLIPLDLASEYWSPERPGEEKRVFFVKLATSLVKPADDSDELIQLECAYFLEKVNGEVRQIRNGSKRLVGTLADAVDQGFVTQGTPMLLTYMGKKRNRTNSFSADVFSVKPLRVNVGA</sequence>
<dbReference type="Proteomes" id="UP000326344">
    <property type="component" value="Unassembled WGS sequence"/>
</dbReference>
<name>A0A5N1JSI1_9BACT</name>
<feature type="region of interest" description="Disordered" evidence="1">
    <location>
        <begin position="1"/>
        <end position="24"/>
    </location>
</feature>
<protein>
    <submittedName>
        <fullName evidence="2">Uncharacterized protein</fullName>
    </submittedName>
</protein>
<evidence type="ECO:0000256" key="1">
    <source>
        <dbReference type="SAM" id="MobiDB-lite"/>
    </source>
</evidence>
<comment type="caution">
    <text evidence="2">The sequence shown here is derived from an EMBL/GenBank/DDBJ whole genome shotgun (WGS) entry which is preliminary data.</text>
</comment>
<keyword evidence="3" id="KW-1185">Reference proteome</keyword>
<accession>A0A5N1JSI1</accession>
<dbReference type="AlphaFoldDB" id="A0A5N1JSI1"/>
<organism evidence="2 3">
    <name type="scientific">Larkinella humicola</name>
    <dbReference type="NCBI Taxonomy" id="2607654"/>
    <lineage>
        <taxon>Bacteria</taxon>
        <taxon>Pseudomonadati</taxon>
        <taxon>Bacteroidota</taxon>
        <taxon>Cytophagia</taxon>
        <taxon>Cytophagales</taxon>
        <taxon>Spirosomataceae</taxon>
        <taxon>Larkinella</taxon>
    </lineage>
</organism>
<dbReference type="EMBL" id="VTWS01000001">
    <property type="protein sequence ID" value="KAA9357272.1"/>
    <property type="molecule type" value="Genomic_DNA"/>
</dbReference>
<gene>
    <name evidence="2" type="ORF">F0P93_05920</name>
</gene>
<evidence type="ECO:0000313" key="3">
    <source>
        <dbReference type="Proteomes" id="UP000326344"/>
    </source>
</evidence>